<evidence type="ECO:0000313" key="2">
    <source>
        <dbReference type="Proteomes" id="UP000789901"/>
    </source>
</evidence>
<dbReference type="Proteomes" id="UP000789901">
    <property type="component" value="Unassembled WGS sequence"/>
</dbReference>
<keyword evidence="2" id="KW-1185">Reference proteome</keyword>
<dbReference type="EMBL" id="CAJVQB010002227">
    <property type="protein sequence ID" value="CAG8566999.1"/>
    <property type="molecule type" value="Genomic_DNA"/>
</dbReference>
<accession>A0ABN7UFV0</accession>
<comment type="caution">
    <text evidence="1">The sequence shown here is derived from an EMBL/GenBank/DDBJ whole genome shotgun (WGS) entry which is preliminary data.</text>
</comment>
<proteinExistence type="predicted"/>
<name>A0ABN7UFV0_GIGMA</name>
<protein>
    <submittedName>
        <fullName evidence="1">19820_t:CDS:1</fullName>
    </submittedName>
</protein>
<evidence type="ECO:0000313" key="1">
    <source>
        <dbReference type="EMBL" id="CAG8566999.1"/>
    </source>
</evidence>
<sequence length="51" mass="5612">MCLSRIGAIDRLIEDKECKEMLKYLSKNSASGNLGISYMLIKAGSSKPEAF</sequence>
<reference evidence="1 2" key="1">
    <citation type="submission" date="2021-06" db="EMBL/GenBank/DDBJ databases">
        <authorList>
            <person name="Kallberg Y."/>
            <person name="Tangrot J."/>
            <person name="Rosling A."/>
        </authorList>
    </citation>
    <scope>NUCLEOTIDE SEQUENCE [LARGE SCALE GENOMIC DNA]</scope>
    <source>
        <strain evidence="1 2">120-4 pot B 10/14</strain>
    </source>
</reference>
<organism evidence="1 2">
    <name type="scientific">Gigaspora margarita</name>
    <dbReference type="NCBI Taxonomy" id="4874"/>
    <lineage>
        <taxon>Eukaryota</taxon>
        <taxon>Fungi</taxon>
        <taxon>Fungi incertae sedis</taxon>
        <taxon>Mucoromycota</taxon>
        <taxon>Glomeromycotina</taxon>
        <taxon>Glomeromycetes</taxon>
        <taxon>Diversisporales</taxon>
        <taxon>Gigasporaceae</taxon>
        <taxon>Gigaspora</taxon>
    </lineage>
</organism>
<gene>
    <name evidence="1" type="ORF">GMARGA_LOCUS5297</name>
</gene>